<reference evidence="16 17" key="1">
    <citation type="submission" date="2018-11" db="EMBL/GenBank/DDBJ databases">
        <title>Chitinophaga lutea sp.nov., isolate from arsenic contaminated soil.</title>
        <authorList>
            <person name="Zong Y."/>
        </authorList>
    </citation>
    <scope>NUCLEOTIDE SEQUENCE [LARGE SCALE GENOMIC DNA]</scope>
    <source>
        <strain evidence="16 17">ZY74</strain>
    </source>
</reference>
<feature type="binding site" description="covalent" evidence="13">
    <location>
        <position position="238"/>
    </location>
    <ligand>
        <name>heme c</name>
        <dbReference type="ChEBI" id="CHEBI:61717"/>
        <label>2</label>
    </ligand>
</feature>
<evidence type="ECO:0000256" key="14">
    <source>
        <dbReference type="PIRSR" id="PIRSR000294-2"/>
    </source>
</evidence>
<feature type="binding site" description="covalent" evidence="13">
    <location>
        <position position="241"/>
    </location>
    <ligand>
        <name>heme c</name>
        <dbReference type="ChEBI" id="CHEBI:61717"/>
        <label>2</label>
    </ligand>
</feature>
<dbReference type="Pfam" id="PF03150">
    <property type="entry name" value="CCP_MauG"/>
    <property type="match status" value="1"/>
</dbReference>
<evidence type="ECO:0000256" key="5">
    <source>
        <dbReference type="ARBA" id="ARBA00022723"/>
    </source>
</evidence>
<keyword evidence="8" id="KW-0249">Electron transport</keyword>
<dbReference type="EMBL" id="RPDH01000002">
    <property type="protein sequence ID" value="RPE09845.1"/>
    <property type="molecule type" value="Genomic_DNA"/>
</dbReference>
<evidence type="ECO:0000256" key="8">
    <source>
        <dbReference type="ARBA" id="ARBA00022982"/>
    </source>
</evidence>
<evidence type="ECO:0000256" key="7">
    <source>
        <dbReference type="ARBA" id="ARBA00022764"/>
    </source>
</evidence>
<evidence type="ECO:0000313" key="16">
    <source>
        <dbReference type="EMBL" id="RPE09845.1"/>
    </source>
</evidence>
<dbReference type="SUPFAM" id="SSF46626">
    <property type="entry name" value="Cytochrome c"/>
    <property type="match status" value="2"/>
</dbReference>
<evidence type="ECO:0000256" key="1">
    <source>
        <dbReference type="ARBA" id="ARBA00004418"/>
    </source>
</evidence>
<dbReference type="InterPro" id="IPR004852">
    <property type="entry name" value="Di-haem_cyt_c_peroxidsae"/>
</dbReference>
<keyword evidence="16" id="KW-0575">Peroxidase</keyword>
<comment type="function">
    <text evidence="11">Involved in methylamine metabolism. Essential for the maturation of the beta subunit of MADH, presumably via a step in the biosynthesis of tryptophan tryptophylquinone (TTQ), the cofactor of MADH.</text>
</comment>
<feature type="binding site" description="axial binding residue" evidence="14">
    <location>
        <position position="242"/>
    </location>
    <ligand>
        <name>heme c</name>
        <dbReference type="ChEBI" id="CHEBI:61717"/>
        <label>2</label>
    </ligand>
    <ligandPart>
        <name>Fe</name>
        <dbReference type="ChEBI" id="CHEBI:18248"/>
    </ligandPart>
</feature>
<feature type="binding site" description="covalent" evidence="13">
    <location>
        <position position="96"/>
    </location>
    <ligand>
        <name>heme c</name>
        <dbReference type="ChEBI" id="CHEBI:61717"/>
        <label>1</label>
    </ligand>
</feature>
<dbReference type="GO" id="GO:0042597">
    <property type="term" value="C:periplasmic space"/>
    <property type="evidence" value="ECO:0007669"/>
    <property type="project" value="UniProtKB-SubCell"/>
</dbReference>
<feature type="domain" description="Cytochrome c" evidence="15">
    <location>
        <begin position="223"/>
        <end position="360"/>
    </location>
</feature>
<evidence type="ECO:0000256" key="2">
    <source>
        <dbReference type="ARBA" id="ARBA00004856"/>
    </source>
</evidence>
<comment type="PTM">
    <text evidence="13">Binds 2 heme groups per subunit.</text>
</comment>
<evidence type="ECO:0000256" key="13">
    <source>
        <dbReference type="PIRSR" id="PIRSR000294-1"/>
    </source>
</evidence>
<keyword evidence="4 13" id="KW-0349">Heme</keyword>
<evidence type="ECO:0000313" key="17">
    <source>
        <dbReference type="Proteomes" id="UP000278351"/>
    </source>
</evidence>
<dbReference type="FunFam" id="1.10.760.10:FF:000019">
    <property type="entry name" value="Di-heme cytochrome C peroxidase"/>
    <property type="match status" value="1"/>
</dbReference>
<dbReference type="Gene3D" id="1.10.760.10">
    <property type="entry name" value="Cytochrome c-like domain"/>
    <property type="match status" value="2"/>
</dbReference>
<accession>A0A3N4PQ79</accession>
<comment type="cofactor">
    <cofactor evidence="13">
        <name>heme</name>
        <dbReference type="ChEBI" id="CHEBI:30413"/>
    </cofactor>
    <text evidence="13">Binds 2 heme groups.</text>
</comment>
<dbReference type="PIRSF" id="PIRSF000294">
    <property type="entry name" value="Cytochrome-c_peroxidase"/>
    <property type="match status" value="1"/>
</dbReference>
<comment type="caution">
    <text evidence="16">The sequence shown here is derived from an EMBL/GenBank/DDBJ whole genome shotgun (WGS) entry which is preliminary data.</text>
</comment>
<evidence type="ECO:0000256" key="6">
    <source>
        <dbReference type="ARBA" id="ARBA00022729"/>
    </source>
</evidence>
<dbReference type="Proteomes" id="UP000278351">
    <property type="component" value="Unassembled WGS sequence"/>
</dbReference>
<dbReference type="PANTHER" id="PTHR30600">
    <property type="entry name" value="CYTOCHROME C PEROXIDASE-RELATED"/>
    <property type="match status" value="1"/>
</dbReference>
<dbReference type="GO" id="GO:0009055">
    <property type="term" value="F:electron transfer activity"/>
    <property type="evidence" value="ECO:0007669"/>
    <property type="project" value="InterPro"/>
</dbReference>
<name>A0A3N4PQ79_9BACT</name>
<dbReference type="InterPro" id="IPR036909">
    <property type="entry name" value="Cyt_c-like_dom_sf"/>
</dbReference>
<protein>
    <recommendedName>
        <fullName evidence="12">Methylamine utilization protein MauG</fullName>
    </recommendedName>
</protein>
<dbReference type="AlphaFoldDB" id="A0A3N4PQ79"/>
<keyword evidence="7" id="KW-0574">Periplasm</keyword>
<evidence type="ECO:0000256" key="11">
    <source>
        <dbReference type="ARBA" id="ARBA00058991"/>
    </source>
</evidence>
<dbReference type="GO" id="GO:0004130">
    <property type="term" value="F:cytochrome-c peroxidase activity"/>
    <property type="evidence" value="ECO:0007669"/>
    <property type="project" value="TreeGrafter"/>
</dbReference>
<keyword evidence="3" id="KW-0813">Transport</keyword>
<dbReference type="InterPro" id="IPR051395">
    <property type="entry name" value="Cytochrome_c_Peroxidase/MauG"/>
</dbReference>
<dbReference type="PANTHER" id="PTHR30600:SF10">
    <property type="entry name" value="BLL6722 PROTEIN"/>
    <property type="match status" value="1"/>
</dbReference>
<keyword evidence="17" id="KW-1185">Reference proteome</keyword>
<evidence type="ECO:0000256" key="9">
    <source>
        <dbReference type="ARBA" id="ARBA00023002"/>
    </source>
</evidence>
<comment type="pathway">
    <text evidence="2">One-carbon metabolism; methylamine degradation.</text>
</comment>
<keyword evidence="10 14" id="KW-0408">Iron</keyword>
<dbReference type="OrthoDB" id="9805202at2"/>
<dbReference type="InterPro" id="IPR009056">
    <property type="entry name" value="Cyt_c-like_dom"/>
</dbReference>
<feature type="binding site" description="axial binding residue" evidence="14">
    <location>
        <position position="97"/>
    </location>
    <ligand>
        <name>heme c</name>
        <dbReference type="ChEBI" id="CHEBI:61717"/>
        <label>1</label>
    </ligand>
    <ligandPart>
        <name>Fe</name>
        <dbReference type="ChEBI" id="CHEBI:18248"/>
    </ligandPart>
</feature>
<dbReference type="GO" id="GO:0046872">
    <property type="term" value="F:metal ion binding"/>
    <property type="evidence" value="ECO:0007669"/>
    <property type="project" value="UniProtKB-KW"/>
</dbReference>
<feature type="binding site" description="covalent" evidence="13">
    <location>
        <position position="93"/>
    </location>
    <ligand>
        <name>heme c</name>
        <dbReference type="ChEBI" id="CHEBI:61717"/>
        <label>1</label>
    </ligand>
</feature>
<keyword evidence="5 14" id="KW-0479">Metal-binding</keyword>
<evidence type="ECO:0000256" key="10">
    <source>
        <dbReference type="ARBA" id="ARBA00023004"/>
    </source>
</evidence>
<proteinExistence type="predicted"/>
<dbReference type="PROSITE" id="PS51007">
    <property type="entry name" value="CYTC"/>
    <property type="match status" value="1"/>
</dbReference>
<evidence type="ECO:0000259" key="15">
    <source>
        <dbReference type="PROSITE" id="PS51007"/>
    </source>
</evidence>
<dbReference type="InterPro" id="IPR026259">
    <property type="entry name" value="MauG/Cytc_peroxidase"/>
</dbReference>
<evidence type="ECO:0000256" key="4">
    <source>
        <dbReference type="ARBA" id="ARBA00022617"/>
    </source>
</evidence>
<dbReference type="GO" id="GO:0020037">
    <property type="term" value="F:heme binding"/>
    <property type="evidence" value="ECO:0007669"/>
    <property type="project" value="InterPro"/>
</dbReference>
<organism evidence="16 17">
    <name type="scientific">Chitinophaga lutea</name>
    <dbReference type="NCBI Taxonomy" id="2488634"/>
    <lineage>
        <taxon>Bacteria</taxon>
        <taxon>Pseudomonadati</taxon>
        <taxon>Bacteroidota</taxon>
        <taxon>Chitinophagia</taxon>
        <taxon>Chitinophagales</taxon>
        <taxon>Chitinophagaceae</taxon>
        <taxon>Chitinophaga</taxon>
    </lineage>
</organism>
<evidence type="ECO:0000256" key="12">
    <source>
        <dbReference type="ARBA" id="ARBA00073576"/>
    </source>
</evidence>
<keyword evidence="9" id="KW-0560">Oxidoreductase</keyword>
<keyword evidence="6" id="KW-0732">Signal</keyword>
<evidence type="ECO:0000256" key="3">
    <source>
        <dbReference type="ARBA" id="ARBA00022448"/>
    </source>
</evidence>
<sequence length="374" mass="42840">MRRELIILTVATVFITGTGFLTKLEPGDLRALYQKPVKEWPKPDIDSGVVWAEFKSLPKTDTAYFGLMAQPKVKLGKLLFFDPLLSSSSQISCSSCHDPHLSWGDGRRVSLGTDHLQGTRNTPSLLNIGQRKSFFWDGRAFSLEDQATFPIEAHHEMNMKASELGPKLSAIKAYRMLFREAYGNEEVTTEKVVTALAEFQRTITSRRSRFDRFLDGEYKAMTDEEIHGMHLFRTKARCMNCHNGQYLTDESFHNIGLTYYKRKYEDLGRYNLTSNPADVGRFKTPSLRDVMHNAPWMHNGLFNDITGVINIYNSGMHMIDPKPEQKQQDRLYPVTDPLLKKLNLTKEEIKALAAFMDAITATQYKMQRPDLPRD</sequence>
<gene>
    <name evidence="16" type="ORF">EGT74_23060</name>
</gene>
<comment type="subcellular location">
    <subcellularLocation>
        <location evidence="1">Periplasm</location>
    </subcellularLocation>
</comment>